<feature type="transmembrane region" description="Helical" evidence="5">
    <location>
        <begin position="359"/>
        <end position="387"/>
    </location>
</feature>
<feature type="transmembrane region" description="Helical" evidence="5">
    <location>
        <begin position="146"/>
        <end position="169"/>
    </location>
</feature>
<keyword evidence="4 5" id="KW-0472">Membrane</keyword>
<evidence type="ECO:0000256" key="5">
    <source>
        <dbReference type="SAM" id="Phobius"/>
    </source>
</evidence>
<proteinExistence type="predicted"/>
<feature type="transmembrane region" description="Helical" evidence="5">
    <location>
        <begin position="288"/>
        <end position="311"/>
    </location>
</feature>
<reference evidence="7" key="1">
    <citation type="submission" date="2021-01" db="EMBL/GenBank/DDBJ databases">
        <authorList>
            <person name="Corre E."/>
            <person name="Pelletier E."/>
            <person name="Niang G."/>
            <person name="Scheremetjew M."/>
            <person name="Finn R."/>
            <person name="Kale V."/>
            <person name="Holt S."/>
            <person name="Cochrane G."/>
            <person name="Meng A."/>
            <person name="Brown T."/>
            <person name="Cohen L."/>
        </authorList>
    </citation>
    <scope>NUCLEOTIDE SEQUENCE</scope>
    <source>
        <strain evidence="7">379</strain>
    </source>
</reference>
<evidence type="ECO:0000256" key="3">
    <source>
        <dbReference type="ARBA" id="ARBA00022989"/>
    </source>
</evidence>
<keyword evidence="3 5" id="KW-1133">Transmembrane helix</keyword>
<evidence type="ECO:0000256" key="1">
    <source>
        <dbReference type="ARBA" id="ARBA00004141"/>
    </source>
</evidence>
<evidence type="ECO:0000256" key="4">
    <source>
        <dbReference type="ARBA" id="ARBA00023136"/>
    </source>
</evidence>
<keyword evidence="2 5" id="KW-0812">Transmembrane</keyword>
<evidence type="ECO:0000259" key="6">
    <source>
        <dbReference type="Pfam" id="PF01490"/>
    </source>
</evidence>
<dbReference type="GO" id="GO:0016020">
    <property type="term" value="C:membrane"/>
    <property type="evidence" value="ECO:0007669"/>
    <property type="project" value="UniProtKB-SubCell"/>
</dbReference>
<feature type="transmembrane region" description="Helical" evidence="5">
    <location>
        <begin position="212"/>
        <end position="234"/>
    </location>
</feature>
<feature type="transmembrane region" description="Helical" evidence="5">
    <location>
        <begin position="31"/>
        <end position="57"/>
    </location>
</feature>
<dbReference type="AlphaFoldDB" id="A0A7S3RPJ6"/>
<comment type="subcellular location">
    <subcellularLocation>
        <location evidence="1">Membrane</location>
        <topology evidence="1">Multi-pass membrane protein</topology>
    </subcellularLocation>
</comment>
<gene>
    <name evidence="7" type="ORF">EHUX00137_LOCUS5691</name>
</gene>
<protein>
    <recommendedName>
        <fullName evidence="6">Amino acid transporter transmembrane domain-containing protein</fullName>
    </recommendedName>
</protein>
<organism evidence="7">
    <name type="scientific">Emiliania huxleyi</name>
    <name type="common">Coccolithophore</name>
    <name type="synonym">Pontosphaera huxleyi</name>
    <dbReference type="NCBI Taxonomy" id="2903"/>
    <lineage>
        <taxon>Eukaryota</taxon>
        <taxon>Haptista</taxon>
        <taxon>Haptophyta</taxon>
        <taxon>Prymnesiophyceae</taxon>
        <taxon>Isochrysidales</taxon>
        <taxon>Noelaerhabdaceae</taxon>
        <taxon>Emiliania</taxon>
    </lineage>
</organism>
<sequence length="481" mass="51351">MHWIASGLILYAFAVPSSITGVAYTFYHSGILLGTVMCILATVASACGALLLLKLILGAPQGHRRPRMFSDLGALATGRISGANAALCLQLTNFVLYQPVALLTTASALQDAVQPEGETCTNYFIFLVSIVCFAGTQCRELKYASLLAGIALIAAFGVAGLQIYIAAAYSPDHGDTHGKGVGDHENHNHGFEVVWDKFGPPDPSSSTASVEMALSLTTAIWAYVPSLLIAELAFEMESPEHLSRSIALSAGLNVATFLAVGLSVWFLWEGGVDDPITLSEGWPKSSFAGRMLSSLLCLSNFVGYCLDSVPLARWCQRRFVPHFSGQWDMRSVGRYALISAPAWVFGVFAAVFVGSPSGLFVMLSWVTALTVPACNLIFPSIFTLCALGPPPPAARQAALTRSLMSDVEAPTPGRCIRQSITRTEGVIAACVLLWGLFALVICTYAAIGKTFDPIVRGPQVIGCKGWGIYKSEGTEFRGFGW</sequence>
<evidence type="ECO:0000313" key="7">
    <source>
        <dbReference type="EMBL" id="CAE0530823.1"/>
    </source>
</evidence>
<name>A0A7S3RPJ6_EMIHU</name>
<dbReference type="GO" id="GO:0015179">
    <property type="term" value="F:L-amino acid transmembrane transporter activity"/>
    <property type="evidence" value="ECO:0007669"/>
    <property type="project" value="TreeGrafter"/>
</dbReference>
<feature type="transmembrane region" description="Helical" evidence="5">
    <location>
        <begin position="426"/>
        <end position="447"/>
    </location>
</feature>
<feature type="transmembrane region" description="Helical" evidence="5">
    <location>
        <begin position="332"/>
        <end position="353"/>
    </location>
</feature>
<dbReference type="InterPro" id="IPR013057">
    <property type="entry name" value="AA_transpt_TM"/>
</dbReference>
<evidence type="ECO:0000256" key="2">
    <source>
        <dbReference type="ARBA" id="ARBA00022692"/>
    </source>
</evidence>
<dbReference type="EMBL" id="HBIR01008341">
    <property type="protein sequence ID" value="CAE0530823.1"/>
    <property type="molecule type" value="Transcribed_RNA"/>
</dbReference>
<feature type="transmembrane region" description="Helical" evidence="5">
    <location>
        <begin position="246"/>
        <end position="268"/>
    </location>
</feature>
<feature type="domain" description="Amino acid transporter transmembrane" evidence="6">
    <location>
        <begin position="19"/>
        <end position="391"/>
    </location>
</feature>
<dbReference type="Pfam" id="PF01490">
    <property type="entry name" value="Aa_trans"/>
    <property type="match status" value="1"/>
</dbReference>
<dbReference type="PANTHER" id="PTHR22950">
    <property type="entry name" value="AMINO ACID TRANSPORTER"/>
    <property type="match status" value="1"/>
</dbReference>
<accession>A0A7S3RPJ6</accession>
<dbReference type="PANTHER" id="PTHR22950:SF461">
    <property type="entry name" value="AMINO ACID TRANSPORTER TRANSMEMBRANE DOMAIN-CONTAINING PROTEIN"/>
    <property type="match status" value="1"/>
</dbReference>